<dbReference type="InterPro" id="IPR012337">
    <property type="entry name" value="RNaseH-like_sf"/>
</dbReference>
<dbReference type="PANTHER" id="PTHR37162:SF1">
    <property type="entry name" value="BED-TYPE DOMAIN-CONTAINING PROTEIN"/>
    <property type="match status" value="1"/>
</dbReference>
<name>A0AAV3YGW0_9GAST</name>
<evidence type="ECO:0000313" key="2">
    <source>
        <dbReference type="EMBL" id="GFN81263.1"/>
    </source>
</evidence>
<reference evidence="2 3" key="1">
    <citation type="journal article" date="2021" name="Elife">
        <title>Chloroplast acquisition without the gene transfer in kleptoplastic sea slugs, Plakobranchus ocellatus.</title>
        <authorList>
            <person name="Maeda T."/>
            <person name="Takahashi S."/>
            <person name="Yoshida T."/>
            <person name="Shimamura S."/>
            <person name="Takaki Y."/>
            <person name="Nagai Y."/>
            <person name="Toyoda A."/>
            <person name="Suzuki Y."/>
            <person name="Arimoto A."/>
            <person name="Ishii H."/>
            <person name="Satoh N."/>
            <person name="Nishiyama T."/>
            <person name="Hasebe M."/>
            <person name="Maruyama T."/>
            <person name="Minagawa J."/>
            <person name="Obokata J."/>
            <person name="Shigenobu S."/>
        </authorList>
    </citation>
    <scope>NUCLEOTIDE SEQUENCE [LARGE SCALE GENOMIC DNA]</scope>
</reference>
<evidence type="ECO:0000313" key="3">
    <source>
        <dbReference type="Proteomes" id="UP000735302"/>
    </source>
</evidence>
<sequence length="382" mass="44301">MKLDDLLVDIFYFFQHSSKRLKDYKEIQDFTEVEEEKILKHCFTHWLSLEKIGNRTLSQLPALKSYFASHEDVEKPGKVKSIHERLHDPMTELVLRFMKYILPIINNFNTVFQANEAKIGCLLPEMDRLLRKFLIKFVQMRHVKAADELRNLNFHNKDLQHGDDMIAIGLDTREVLQDLDVDPGTEKKFFQGVRGFYEAVVDKMLGKFPFDDPTLLHLSVLDPSKTETLTYSSIVHLAATFCPTLEAEDIKEEWEDLKLLPANAVSRIDPETEKAKRIDMYWGEVMALKIALGVPRFPQPLKVFTALLCLPHSNADSERAFSMVRKIHTDFRQSMLPETLSSFMQVKMNCDNHCFQVKPSKEMTDSAKAASWEYNKQHSSKK</sequence>
<proteinExistence type="predicted"/>
<keyword evidence="3" id="KW-1185">Reference proteome</keyword>
<organism evidence="2 3">
    <name type="scientific">Plakobranchus ocellatus</name>
    <dbReference type="NCBI Taxonomy" id="259542"/>
    <lineage>
        <taxon>Eukaryota</taxon>
        <taxon>Metazoa</taxon>
        <taxon>Spiralia</taxon>
        <taxon>Lophotrochozoa</taxon>
        <taxon>Mollusca</taxon>
        <taxon>Gastropoda</taxon>
        <taxon>Heterobranchia</taxon>
        <taxon>Euthyneura</taxon>
        <taxon>Panpulmonata</taxon>
        <taxon>Sacoglossa</taxon>
        <taxon>Placobranchoidea</taxon>
        <taxon>Plakobranchidae</taxon>
        <taxon>Plakobranchus</taxon>
    </lineage>
</organism>
<dbReference type="GO" id="GO:0046983">
    <property type="term" value="F:protein dimerization activity"/>
    <property type="evidence" value="ECO:0007669"/>
    <property type="project" value="InterPro"/>
</dbReference>
<dbReference type="EMBL" id="BLXT01000921">
    <property type="protein sequence ID" value="GFN81263.1"/>
    <property type="molecule type" value="Genomic_DNA"/>
</dbReference>
<dbReference type="PANTHER" id="PTHR37162">
    <property type="entry name" value="HAT FAMILY DIMERISATION DOMAINCONTAINING PROTEIN-RELATED"/>
    <property type="match status" value="1"/>
</dbReference>
<dbReference type="AlphaFoldDB" id="A0AAV3YGW0"/>
<dbReference type="Pfam" id="PF05699">
    <property type="entry name" value="Dimer_Tnp_hAT"/>
    <property type="match status" value="1"/>
</dbReference>
<gene>
    <name evidence="2" type="ORF">PoB_000776900</name>
</gene>
<evidence type="ECO:0000259" key="1">
    <source>
        <dbReference type="Pfam" id="PF05699"/>
    </source>
</evidence>
<protein>
    <submittedName>
        <fullName evidence="2">Connexin 27.5</fullName>
    </submittedName>
</protein>
<comment type="caution">
    <text evidence="2">The sequence shown here is derived from an EMBL/GenBank/DDBJ whole genome shotgun (WGS) entry which is preliminary data.</text>
</comment>
<dbReference type="InterPro" id="IPR008906">
    <property type="entry name" value="HATC_C_dom"/>
</dbReference>
<dbReference type="Proteomes" id="UP000735302">
    <property type="component" value="Unassembled WGS sequence"/>
</dbReference>
<dbReference type="SUPFAM" id="SSF53098">
    <property type="entry name" value="Ribonuclease H-like"/>
    <property type="match status" value="1"/>
</dbReference>
<feature type="domain" description="HAT C-terminal dimerisation" evidence="1">
    <location>
        <begin position="296"/>
        <end position="347"/>
    </location>
</feature>
<accession>A0AAV3YGW0</accession>